<dbReference type="KEGG" id="kin:AB182_11145"/>
<dbReference type="Proteomes" id="UP000035479">
    <property type="component" value="Chromosome"/>
</dbReference>
<reference evidence="1 2" key="1">
    <citation type="submission" date="2015-06" db="EMBL/GenBank/DDBJ databases">
        <title>Rapid spread of a carbapenem resistance gene driven by multiple levels of genetic mobility.</title>
        <authorList>
            <person name="Sheppard A.E."/>
            <person name="Stoesser N."/>
            <person name="Wilson D."/>
            <person name="Sebra R."/>
            <person name="Kasarskis A."/>
            <person name="Anson L."/>
            <person name="Giess A."/>
            <person name="Pankhurst L."/>
            <person name="Vaughan A."/>
            <person name="Grim C.J."/>
            <person name="Cox H."/>
            <person name="Yeh A."/>
            <person name="Sifri C.D."/>
            <person name="Walker S."/>
            <person name="Peto T.E."/>
            <person name="Crook D.W."/>
            <person name="Mathers A.J."/>
        </authorList>
    </citation>
    <scope>NUCLEOTIDE SEQUENCE [LARGE SCALE GENOMIC DNA]</scope>
    <source>
        <strain evidence="1 2">CAV1151</strain>
    </source>
</reference>
<proteinExistence type="predicted"/>
<name>A0AAC8QN58_9ENTR</name>
<sequence>MPRFERDNKRNRGNNSLLLLYCLRQWVMGTVTRAEVRRFIQNTTRIYSAIFFRAHLPATAMINIPTKKQELPQIHFLGG</sequence>
<gene>
    <name evidence="1" type="ORF">AB182_11145</name>
</gene>
<evidence type="ECO:0000313" key="2">
    <source>
        <dbReference type="Proteomes" id="UP000035479"/>
    </source>
</evidence>
<protein>
    <submittedName>
        <fullName evidence="1">Uncharacterized protein</fullName>
    </submittedName>
</protein>
<evidence type="ECO:0000313" key="1">
    <source>
        <dbReference type="EMBL" id="AKL11831.1"/>
    </source>
</evidence>
<dbReference type="EMBL" id="CP011602">
    <property type="protein sequence ID" value="AKL11831.1"/>
    <property type="molecule type" value="Genomic_DNA"/>
</dbReference>
<dbReference type="AlphaFoldDB" id="A0AAC8QN58"/>
<accession>A0AAC8QN58</accession>
<organism evidence="1 2">
    <name type="scientific">Phytobacter ursingii</name>
    <dbReference type="NCBI Taxonomy" id="1972431"/>
    <lineage>
        <taxon>Bacteria</taxon>
        <taxon>Pseudomonadati</taxon>
        <taxon>Pseudomonadota</taxon>
        <taxon>Gammaproteobacteria</taxon>
        <taxon>Enterobacterales</taxon>
        <taxon>Enterobacteriaceae</taxon>
        <taxon>Phytobacter</taxon>
    </lineage>
</organism>